<dbReference type="RefSeq" id="WP_260654062.1">
    <property type="nucleotide sequence ID" value="NZ_CP076250.1"/>
</dbReference>
<accession>A0A0K3A4D0</accession>
<keyword evidence="1" id="KW-0472">Membrane</keyword>
<evidence type="ECO:0000313" key="2">
    <source>
        <dbReference type="EMBL" id="CTP92132.1"/>
    </source>
</evidence>
<reference evidence="2 3" key="1">
    <citation type="submission" date="2015-07" db="EMBL/GenBank/DDBJ databases">
        <authorList>
            <person name="Noorani M."/>
        </authorList>
    </citation>
    <scope>NUCLEOTIDE SEQUENCE [LARGE SCALE GENOMIC DNA]</scope>
    <source>
        <strain evidence="2">LMG728</strain>
    </source>
</reference>
<evidence type="ECO:0000256" key="1">
    <source>
        <dbReference type="SAM" id="Phobius"/>
    </source>
</evidence>
<keyword evidence="1" id="KW-1133">Transmembrane helix</keyword>
<name>A0A0K3A4D0_9XANT</name>
<dbReference type="Proteomes" id="UP000041247">
    <property type="component" value="Unassembled WGS sequence"/>
</dbReference>
<evidence type="ECO:0000313" key="3">
    <source>
        <dbReference type="Proteomes" id="UP000041247"/>
    </source>
</evidence>
<gene>
    <name evidence="2" type="ORF">XTPLMG728_3135</name>
</gene>
<dbReference type="AlphaFoldDB" id="A0A0K3A4D0"/>
<organism evidence="2 3">
    <name type="scientific">Xanthomonas graminis pv. poae</name>
    <dbReference type="NCBI Taxonomy" id="227946"/>
    <lineage>
        <taxon>Bacteria</taxon>
        <taxon>Pseudomonadati</taxon>
        <taxon>Pseudomonadota</taxon>
        <taxon>Gammaproteobacteria</taxon>
        <taxon>Lysobacterales</taxon>
        <taxon>Lysobacteraceae</taxon>
        <taxon>Xanthomonas</taxon>
        <taxon>Xanthomonas translucens group</taxon>
        <taxon>Xanthomonas graminis</taxon>
    </lineage>
</organism>
<dbReference type="EMBL" id="CXOK01000112">
    <property type="protein sequence ID" value="CTP92132.1"/>
    <property type="molecule type" value="Genomic_DNA"/>
</dbReference>
<sequence length="44" mass="4585">MLACRKPASSFSRQRWRSPLSALAMLACTVFGACAALAIGAAMP</sequence>
<protein>
    <submittedName>
        <fullName evidence="2">Putative membrane protein</fullName>
    </submittedName>
</protein>
<dbReference type="PROSITE" id="PS51257">
    <property type="entry name" value="PROKAR_LIPOPROTEIN"/>
    <property type="match status" value="1"/>
</dbReference>
<proteinExistence type="predicted"/>
<feature type="transmembrane region" description="Helical" evidence="1">
    <location>
        <begin position="20"/>
        <end position="43"/>
    </location>
</feature>
<keyword evidence="1" id="KW-0812">Transmembrane</keyword>